<comment type="caution">
    <text evidence="1">The sequence shown here is derived from an EMBL/GenBank/DDBJ whole genome shotgun (WGS) entry which is preliminary data.</text>
</comment>
<dbReference type="Proteomes" id="UP001642409">
    <property type="component" value="Unassembled WGS sequence"/>
</dbReference>
<evidence type="ECO:0000313" key="3">
    <source>
        <dbReference type="Proteomes" id="UP001642409"/>
    </source>
</evidence>
<reference evidence="1" key="1">
    <citation type="submission" date="2023-06" db="EMBL/GenBank/DDBJ databases">
        <authorList>
            <person name="Kurt Z."/>
        </authorList>
    </citation>
    <scope>NUCLEOTIDE SEQUENCE</scope>
</reference>
<protein>
    <submittedName>
        <fullName evidence="2">Hypothetical_protein</fullName>
    </submittedName>
</protein>
<gene>
    <name evidence="1" type="ORF">HINF_LOCUS47220</name>
    <name evidence="2" type="ORF">HINF_LOCUS62262</name>
</gene>
<evidence type="ECO:0000313" key="2">
    <source>
        <dbReference type="EMBL" id="CAL6084559.1"/>
    </source>
</evidence>
<keyword evidence="3" id="KW-1185">Reference proteome</keyword>
<organism evidence="1">
    <name type="scientific">Hexamita inflata</name>
    <dbReference type="NCBI Taxonomy" id="28002"/>
    <lineage>
        <taxon>Eukaryota</taxon>
        <taxon>Metamonada</taxon>
        <taxon>Diplomonadida</taxon>
        <taxon>Hexamitidae</taxon>
        <taxon>Hexamitinae</taxon>
        <taxon>Hexamita</taxon>
    </lineage>
</organism>
<name>A0AA86UIG7_9EUKA</name>
<sequence>MLNIELRSQLLPNFIQVRLKNEIFVTKIFKNGSLEEVQVQPGKWSQQILLLQQSMNYLRLDQSFYQLLKFNFQPILKLIFDTERQNFMVDSQVCNSYSSSRYRRVLQQHSLTQFIQTVEKISLKFGQLFQQLEPKSSSRSSVYNCICYYYEVLKYRYIQIMKLVHELDSLAIQHLNQLEQSPWSTSQYLSVGIIHNTNMMISVSIYTLVVVIERLTIQQFIV</sequence>
<evidence type="ECO:0000313" key="1">
    <source>
        <dbReference type="EMBL" id="CAI9959575.1"/>
    </source>
</evidence>
<accession>A0AA86UIG7</accession>
<reference evidence="2 3" key="2">
    <citation type="submission" date="2024-07" db="EMBL/GenBank/DDBJ databases">
        <authorList>
            <person name="Akdeniz Z."/>
        </authorList>
    </citation>
    <scope>NUCLEOTIDE SEQUENCE [LARGE SCALE GENOMIC DNA]</scope>
</reference>
<dbReference type="EMBL" id="CATOUU010000919">
    <property type="protein sequence ID" value="CAI9959575.1"/>
    <property type="molecule type" value="Genomic_DNA"/>
</dbReference>
<proteinExistence type="predicted"/>
<dbReference type="EMBL" id="CAXDID020000380">
    <property type="protein sequence ID" value="CAL6084559.1"/>
    <property type="molecule type" value="Genomic_DNA"/>
</dbReference>
<dbReference type="AlphaFoldDB" id="A0AA86UIG7"/>